<dbReference type="Proteomes" id="UP001371456">
    <property type="component" value="Unassembled WGS sequence"/>
</dbReference>
<keyword evidence="2" id="KW-1185">Reference proteome</keyword>
<proteinExistence type="predicted"/>
<name>A0AAN8T6A0_SOLBU</name>
<protein>
    <submittedName>
        <fullName evidence="1">Uncharacterized protein</fullName>
    </submittedName>
</protein>
<evidence type="ECO:0000313" key="1">
    <source>
        <dbReference type="EMBL" id="KAK6777921.1"/>
    </source>
</evidence>
<gene>
    <name evidence="1" type="ORF">RDI58_024639</name>
</gene>
<organism evidence="1 2">
    <name type="scientific">Solanum bulbocastanum</name>
    <name type="common">Wild potato</name>
    <dbReference type="NCBI Taxonomy" id="147425"/>
    <lineage>
        <taxon>Eukaryota</taxon>
        <taxon>Viridiplantae</taxon>
        <taxon>Streptophyta</taxon>
        <taxon>Embryophyta</taxon>
        <taxon>Tracheophyta</taxon>
        <taxon>Spermatophyta</taxon>
        <taxon>Magnoliopsida</taxon>
        <taxon>eudicotyledons</taxon>
        <taxon>Gunneridae</taxon>
        <taxon>Pentapetalae</taxon>
        <taxon>asterids</taxon>
        <taxon>lamiids</taxon>
        <taxon>Solanales</taxon>
        <taxon>Solanaceae</taxon>
        <taxon>Solanoideae</taxon>
        <taxon>Solaneae</taxon>
        <taxon>Solanum</taxon>
    </lineage>
</organism>
<comment type="caution">
    <text evidence="1">The sequence shown here is derived from an EMBL/GenBank/DDBJ whole genome shotgun (WGS) entry which is preliminary data.</text>
</comment>
<accession>A0AAN8T6A0</accession>
<reference evidence="1 2" key="1">
    <citation type="submission" date="2024-02" db="EMBL/GenBank/DDBJ databases">
        <title>de novo genome assembly of Solanum bulbocastanum strain 11H21.</title>
        <authorList>
            <person name="Hosaka A.J."/>
        </authorList>
    </citation>
    <scope>NUCLEOTIDE SEQUENCE [LARGE SCALE GENOMIC DNA]</scope>
    <source>
        <tissue evidence="1">Young leaves</tissue>
    </source>
</reference>
<evidence type="ECO:0000313" key="2">
    <source>
        <dbReference type="Proteomes" id="UP001371456"/>
    </source>
</evidence>
<dbReference type="AlphaFoldDB" id="A0AAN8T6A0"/>
<sequence length="106" mass="11863">MVENFLSLSYFQGGIKVLEKDEKGKYLKSSFKKNKKVDTEESNLLSNIFDDANLGNITDEPGSHLTIIDAPTAGDTGLAYSLGDRGNNIEIRTLRVWYIFRGNFVV</sequence>
<dbReference type="EMBL" id="JBANQN010000010">
    <property type="protein sequence ID" value="KAK6777921.1"/>
    <property type="molecule type" value="Genomic_DNA"/>
</dbReference>